<protein>
    <submittedName>
        <fullName evidence="2">DoxX family membrane protein</fullName>
    </submittedName>
</protein>
<keyword evidence="1" id="KW-0812">Transmembrane</keyword>
<keyword evidence="1" id="KW-1133">Transmembrane helix</keyword>
<accession>A0ABD5RFE3</accession>
<dbReference type="AlphaFoldDB" id="A0ABD5RFE3"/>
<dbReference type="EMBL" id="JBHSKX010000004">
    <property type="protein sequence ID" value="MFC5368724.1"/>
    <property type="molecule type" value="Genomic_DNA"/>
</dbReference>
<evidence type="ECO:0000313" key="3">
    <source>
        <dbReference type="Proteomes" id="UP001596201"/>
    </source>
</evidence>
<reference evidence="2 3" key="1">
    <citation type="journal article" date="2019" name="Int. J. Syst. Evol. Microbiol.">
        <title>The Global Catalogue of Microorganisms (GCM) 10K type strain sequencing project: providing services to taxonomists for standard genome sequencing and annotation.</title>
        <authorList>
            <consortium name="The Broad Institute Genomics Platform"/>
            <consortium name="The Broad Institute Genome Sequencing Center for Infectious Disease"/>
            <person name="Wu L."/>
            <person name="Ma J."/>
        </authorList>
    </citation>
    <scope>NUCLEOTIDE SEQUENCE [LARGE SCALE GENOMIC DNA]</scope>
    <source>
        <strain evidence="2 3">CGMCC 1.12237</strain>
    </source>
</reference>
<dbReference type="RefSeq" id="WP_227231295.1">
    <property type="nucleotide sequence ID" value="NZ_JAJCVJ010000003.1"/>
</dbReference>
<name>A0ABD5RFE3_9EURY</name>
<keyword evidence="1" id="KW-0472">Membrane</keyword>
<feature type="transmembrane region" description="Helical" evidence="1">
    <location>
        <begin position="123"/>
        <end position="144"/>
    </location>
</feature>
<evidence type="ECO:0000256" key="1">
    <source>
        <dbReference type="SAM" id="Phobius"/>
    </source>
</evidence>
<feature type="transmembrane region" description="Helical" evidence="1">
    <location>
        <begin position="93"/>
        <end position="111"/>
    </location>
</feature>
<gene>
    <name evidence="2" type="ORF">ACFPJ5_17515</name>
</gene>
<feature type="transmembrane region" description="Helical" evidence="1">
    <location>
        <begin position="25"/>
        <end position="42"/>
    </location>
</feature>
<dbReference type="Proteomes" id="UP001596201">
    <property type="component" value="Unassembled WGS sequence"/>
</dbReference>
<organism evidence="2 3">
    <name type="scientific">Salinirubrum litoreum</name>
    <dbReference type="NCBI Taxonomy" id="1126234"/>
    <lineage>
        <taxon>Archaea</taxon>
        <taxon>Methanobacteriati</taxon>
        <taxon>Methanobacteriota</taxon>
        <taxon>Stenosarchaea group</taxon>
        <taxon>Halobacteria</taxon>
        <taxon>Halobacteriales</taxon>
        <taxon>Haloferacaceae</taxon>
        <taxon>Salinirubrum</taxon>
    </lineage>
</organism>
<evidence type="ECO:0000313" key="2">
    <source>
        <dbReference type="EMBL" id="MFC5368724.1"/>
    </source>
</evidence>
<comment type="caution">
    <text evidence="2">The sequence shown here is derived from an EMBL/GenBank/DDBJ whole genome shotgun (WGS) entry which is preliminary data.</text>
</comment>
<keyword evidence="3" id="KW-1185">Reference proteome</keyword>
<sequence>MSTRTRTMDAELFGRETNFQYSETWIGYAIIALRVVMGWTLLQGGLTKLVTYLDANPENNWTAAGYLANAIPEGNPFGGVWAGMAGNPVIDQLVMWGLTLTGLGLILGALVRWNAFWGAVMMLFFWAAALEGGLMAGLPLAHGWVVDDHLVYAALLFGLGAIGAGRILGLDARIEKLEFVQKNGWLRWILG</sequence>
<feature type="transmembrane region" description="Helical" evidence="1">
    <location>
        <begin position="150"/>
        <end position="169"/>
    </location>
</feature>
<proteinExistence type="predicted"/>